<keyword evidence="2" id="KW-1185">Reference proteome</keyword>
<sequence length="152" mass="18010">MNRKNLKLPLISVTDEDLDQKGRSCLFYLNENMINSQENYKRKNTQFQRRRESLSLFTLASSTQNKFDLLNKLNEEALIEKKELDNLYKCSSFIINRKHLRQNSPIENLCFATNSYENIKLEDETVPFVKFKSTPLVTWLKIRIPVNQMNTK</sequence>
<organism evidence="1 2">
    <name type="scientific">Brachionus calyciflorus</name>
    <dbReference type="NCBI Taxonomy" id="104777"/>
    <lineage>
        <taxon>Eukaryota</taxon>
        <taxon>Metazoa</taxon>
        <taxon>Spiralia</taxon>
        <taxon>Gnathifera</taxon>
        <taxon>Rotifera</taxon>
        <taxon>Eurotatoria</taxon>
        <taxon>Monogononta</taxon>
        <taxon>Pseudotrocha</taxon>
        <taxon>Ploima</taxon>
        <taxon>Brachionidae</taxon>
        <taxon>Brachionus</taxon>
    </lineage>
</organism>
<dbReference type="EMBL" id="CAJNOC010002538">
    <property type="protein sequence ID" value="CAF0938880.1"/>
    <property type="molecule type" value="Genomic_DNA"/>
</dbReference>
<dbReference type="AlphaFoldDB" id="A0A814CAE5"/>
<proteinExistence type="predicted"/>
<dbReference type="Proteomes" id="UP000663879">
    <property type="component" value="Unassembled WGS sequence"/>
</dbReference>
<comment type="caution">
    <text evidence="1">The sequence shown here is derived from an EMBL/GenBank/DDBJ whole genome shotgun (WGS) entry which is preliminary data.</text>
</comment>
<name>A0A814CAE5_9BILA</name>
<dbReference type="OrthoDB" id="10466500at2759"/>
<evidence type="ECO:0000313" key="1">
    <source>
        <dbReference type="EMBL" id="CAF0938880.1"/>
    </source>
</evidence>
<accession>A0A814CAE5</accession>
<evidence type="ECO:0000313" key="2">
    <source>
        <dbReference type="Proteomes" id="UP000663879"/>
    </source>
</evidence>
<gene>
    <name evidence="1" type="ORF">OXX778_LOCUS13319</name>
</gene>
<reference evidence="1" key="1">
    <citation type="submission" date="2021-02" db="EMBL/GenBank/DDBJ databases">
        <authorList>
            <person name="Nowell W R."/>
        </authorList>
    </citation>
    <scope>NUCLEOTIDE SEQUENCE</scope>
    <source>
        <strain evidence="1">Ploen Becks lab</strain>
    </source>
</reference>
<protein>
    <submittedName>
        <fullName evidence="1">Uncharacterized protein</fullName>
    </submittedName>
</protein>